<dbReference type="InterPro" id="IPR004155">
    <property type="entry name" value="PBS_lyase_HEAT"/>
</dbReference>
<dbReference type="InterPro" id="IPR016024">
    <property type="entry name" value="ARM-type_fold"/>
</dbReference>
<evidence type="ECO:0000313" key="1">
    <source>
        <dbReference type="EMBL" id="QDE66891.1"/>
    </source>
</evidence>
<dbReference type="SUPFAM" id="SSF48371">
    <property type="entry name" value="ARM repeat"/>
    <property type="match status" value="1"/>
</dbReference>
<evidence type="ECO:0000313" key="2">
    <source>
        <dbReference type="Proteomes" id="UP000320179"/>
    </source>
</evidence>
<dbReference type="RefSeq" id="WP_140797543.1">
    <property type="nucleotide sequence ID" value="NZ_CP017172.1"/>
</dbReference>
<dbReference type="AlphaFoldDB" id="A0AAE6KR89"/>
<organism evidence="1 2">
    <name type="scientific">Myxococcus xanthus</name>
    <dbReference type="NCBI Taxonomy" id="34"/>
    <lineage>
        <taxon>Bacteria</taxon>
        <taxon>Pseudomonadati</taxon>
        <taxon>Myxococcota</taxon>
        <taxon>Myxococcia</taxon>
        <taxon>Myxococcales</taxon>
        <taxon>Cystobacterineae</taxon>
        <taxon>Myxococcaceae</taxon>
        <taxon>Myxococcus</taxon>
    </lineage>
</organism>
<sequence>MKDIVGSDPCAIVNAGTLLSGDPTTTGELLELLKVEDRAEPRQGILHALSWHGDLRTWGLMVRILADDREDPKVRGQAAEGLAYMFDLVKADSPEFELAVKTLLKALSDPSLEVRYNAIFAIGATKHPPLIPALEALLGDSTPVPGWDDTIGKKAADAIERLTWSKSS</sequence>
<dbReference type="Pfam" id="PF13646">
    <property type="entry name" value="HEAT_2"/>
    <property type="match status" value="1"/>
</dbReference>
<accession>A0AAE6KR89</accession>
<keyword evidence="1" id="KW-0456">Lyase</keyword>
<dbReference type="Gene3D" id="1.25.10.10">
    <property type="entry name" value="Leucine-rich Repeat Variant"/>
    <property type="match status" value="1"/>
</dbReference>
<name>A0AAE6KR89_MYXXA</name>
<dbReference type="GO" id="GO:0016829">
    <property type="term" value="F:lyase activity"/>
    <property type="evidence" value="ECO:0007669"/>
    <property type="project" value="UniProtKB-KW"/>
</dbReference>
<gene>
    <name evidence="1" type="ORF">BHS09_07620</name>
</gene>
<dbReference type="InterPro" id="IPR011989">
    <property type="entry name" value="ARM-like"/>
</dbReference>
<dbReference type="Proteomes" id="UP000320179">
    <property type="component" value="Chromosome"/>
</dbReference>
<proteinExistence type="predicted"/>
<dbReference type="SMART" id="SM00567">
    <property type="entry name" value="EZ_HEAT"/>
    <property type="match status" value="2"/>
</dbReference>
<reference evidence="1 2" key="1">
    <citation type="journal article" date="2019" name="Science">
        <title>Social genes are selection hotspots in kin groups of a soil microbe.</title>
        <authorList>
            <person name="Wielgoss S."/>
            <person name="Wolfensberger R."/>
            <person name="Sun L."/>
            <person name="Fiegna F."/>
            <person name="Velicer G.J."/>
        </authorList>
    </citation>
    <scope>NUCLEOTIDE SEQUENCE [LARGE SCALE GENOMIC DNA]</scope>
    <source>
        <strain evidence="1 2">MC3.5.9c15</strain>
    </source>
</reference>
<protein>
    <submittedName>
        <fullName evidence="1">PBS lyase</fullName>
    </submittedName>
</protein>
<dbReference type="EMBL" id="CP017174">
    <property type="protein sequence ID" value="QDE66891.1"/>
    <property type="molecule type" value="Genomic_DNA"/>
</dbReference>